<organism evidence="1 2">
    <name type="scientific">Streptomyces canus</name>
    <dbReference type="NCBI Taxonomy" id="58343"/>
    <lineage>
        <taxon>Bacteria</taxon>
        <taxon>Bacillati</taxon>
        <taxon>Actinomycetota</taxon>
        <taxon>Actinomycetes</taxon>
        <taxon>Kitasatosporales</taxon>
        <taxon>Streptomycetaceae</taxon>
        <taxon>Streptomyces</taxon>
        <taxon>Streptomyces aurantiacus group</taxon>
    </lineage>
</organism>
<evidence type="ECO:0000313" key="2">
    <source>
        <dbReference type="Proteomes" id="UP000053669"/>
    </source>
</evidence>
<sequence length="148" mass="15819">MTRHDRYLQRLAEQVAARGYAVPHIFPVPDSGQPPYAYTVGLHVTHGYELAFSGLPGIASDVLGLLAEALAERGTTPAEGLAVDGLLHDGYSIRLRPVSDSARFPVIGALFPDLPALPAIWQALWPDPGHRFPGDADCRTTAAAQALL</sequence>
<dbReference type="InterPro" id="IPR025358">
    <property type="entry name" value="DUF4262"/>
</dbReference>
<evidence type="ECO:0008006" key="3">
    <source>
        <dbReference type="Google" id="ProtNLM"/>
    </source>
</evidence>
<evidence type="ECO:0000313" key="1">
    <source>
        <dbReference type="EMBL" id="KUN58908.1"/>
    </source>
</evidence>
<dbReference type="RefSeq" id="WP_059210670.1">
    <property type="nucleotide sequence ID" value="NZ_KQ948674.1"/>
</dbReference>
<accession>A0A101RNP6</accession>
<name>A0A101RNP6_9ACTN</name>
<comment type="caution">
    <text evidence="1">The sequence shown here is derived from an EMBL/GenBank/DDBJ whole genome shotgun (WGS) entry which is preliminary data.</text>
</comment>
<dbReference type="STRING" id="58343.AQJ46_42305"/>
<reference evidence="1 2" key="1">
    <citation type="submission" date="2015-10" db="EMBL/GenBank/DDBJ databases">
        <title>Draft genome sequence of Streptomyces canus DSM 40017, type strain for the species Streptomyces canus.</title>
        <authorList>
            <person name="Ruckert C."/>
            <person name="Winkler A."/>
            <person name="Kalinowski J."/>
            <person name="Kampfer P."/>
            <person name="Glaeser S."/>
        </authorList>
    </citation>
    <scope>NUCLEOTIDE SEQUENCE [LARGE SCALE GENOMIC DNA]</scope>
    <source>
        <strain evidence="1 2">DSM 40017</strain>
    </source>
</reference>
<dbReference type="Proteomes" id="UP000053669">
    <property type="component" value="Unassembled WGS sequence"/>
</dbReference>
<proteinExistence type="predicted"/>
<dbReference type="AlphaFoldDB" id="A0A101RNP6"/>
<dbReference type="Pfam" id="PF14081">
    <property type="entry name" value="DUF4262"/>
    <property type="match status" value="1"/>
</dbReference>
<dbReference type="EMBL" id="LMWU01000055">
    <property type="protein sequence ID" value="KUN58908.1"/>
    <property type="molecule type" value="Genomic_DNA"/>
</dbReference>
<protein>
    <recommendedName>
        <fullName evidence="3">DUF4262 domain-containing protein</fullName>
    </recommendedName>
</protein>
<gene>
    <name evidence="1" type="ORF">AQJ46_42305</name>
</gene>